<comment type="caution">
    <text evidence="1">The sequence shown here is derived from an EMBL/GenBank/DDBJ whole genome shotgun (WGS) entry which is preliminary data.</text>
</comment>
<dbReference type="EMBL" id="JADOUF010000001">
    <property type="protein sequence ID" value="MBG6139325.1"/>
    <property type="molecule type" value="Genomic_DNA"/>
</dbReference>
<dbReference type="AlphaFoldDB" id="A0A8J7GTJ1"/>
<dbReference type="RefSeq" id="WP_197005994.1">
    <property type="nucleotide sequence ID" value="NZ_BONS01000012.1"/>
</dbReference>
<accession>A0A8J7GTJ1</accession>
<name>A0A8J7GTJ1_9ACTN</name>
<keyword evidence="2" id="KW-1185">Reference proteome</keyword>
<evidence type="ECO:0008006" key="3">
    <source>
        <dbReference type="Google" id="ProtNLM"/>
    </source>
</evidence>
<reference evidence="1" key="1">
    <citation type="submission" date="2020-11" db="EMBL/GenBank/DDBJ databases">
        <title>Sequencing the genomes of 1000 actinobacteria strains.</title>
        <authorList>
            <person name="Klenk H.-P."/>
        </authorList>
    </citation>
    <scope>NUCLEOTIDE SEQUENCE</scope>
    <source>
        <strain evidence="1">DSM 45356</strain>
    </source>
</reference>
<dbReference type="Proteomes" id="UP000622552">
    <property type="component" value="Unassembled WGS sequence"/>
</dbReference>
<evidence type="ECO:0000313" key="2">
    <source>
        <dbReference type="Proteomes" id="UP000622552"/>
    </source>
</evidence>
<sequence>MTLAPLLDLADIADTLAEARASFDATLRHRAMRKQGGQVAVEAGLRTARASAALEGHDHDLDDLRAGTALDPVVQGALRVSQALEGLAPSWPRAPRQVLAKLHMLAGRGIVPDDELGRPAPGAQARLDTLVELVTGKEDTLLLAAVVHGELLALGAFGQVNGVVARGAARLTLIAGGFDLRGLLPIDLGHLDREPEYRGSQATFATGTPDGLRSWLKHYAAAVTRAAEETTAICDGLV</sequence>
<organism evidence="1 2">
    <name type="scientific">Longispora fulva</name>
    <dbReference type="NCBI Taxonomy" id="619741"/>
    <lineage>
        <taxon>Bacteria</taxon>
        <taxon>Bacillati</taxon>
        <taxon>Actinomycetota</taxon>
        <taxon>Actinomycetes</taxon>
        <taxon>Micromonosporales</taxon>
        <taxon>Micromonosporaceae</taxon>
        <taxon>Longispora</taxon>
    </lineage>
</organism>
<gene>
    <name evidence="1" type="ORF">IW245_005519</name>
</gene>
<evidence type="ECO:0000313" key="1">
    <source>
        <dbReference type="EMBL" id="MBG6139325.1"/>
    </source>
</evidence>
<proteinExistence type="predicted"/>
<protein>
    <recommendedName>
        <fullName evidence="3">Fido domain-containing protein</fullName>
    </recommendedName>
</protein>